<evidence type="ECO:0000313" key="3">
    <source>
        <dbReference type="EMBL" id="KAK6320104.1"/>
    </source>
</evidence>
<sequence>MAPGLTFRAFWICFLLFDGANCLPAQKGNPVLRKYPFRNIESNSYGGMPAPYGDASGLLNSGGFPRSGSDSGSAATSYQFSGGKPAPSFVSVQREPVPQSQELGQYTQLVSTPTKPKPMPSRLSLTKGGTVPSEYELKETVEQANYSSVYDDHVSSHSDSAQTRTSTEHEPNEIIPAPSDNFVQEPENASTVPAGESVSKTYGSFSNAGSTFGNDGGAYNSFEAQREQVSNVKQPFKVSKTGYAPTVQRPSPSSSSYGKDGQALSSNSGGYLSAPRLSPPRPSIPFPYPLGHGKTSPSEFAKAAQTGHVPIVRKPSLSRPFSVQGSPSSSDNVSTSKVNPAIQFPKPTSYQPGPRKMSPSVSEQRQQIPIEQGPKDVAYKPSSFHNADSTFGSYAGVSSSYNAQAEQVPNVQWPSDASQTGYAPIVQKPSHSSPGQGGPYRTGGYELAPLNQPSHYPSCLVKGRYPHLALSRSLYPVALIPDSGGSPESSVGSPESSGGYVSTQRISPSTDSYVPPSPQRRYVCQSHNSYERGKVVFSITSYTG</sequence>
<feature type="compositionally biased region" description="Polar residues" evidence="1">
    <location>
        <begin position="68"/>
        <end position="80"/>
    </location>
</feature>
<feature type="region of interest" description="Disordered" evidence="1">
    <location>
        <begin position="414"/>
        <end position="446"/>
    </location>
</feature>
<feature type="compositionally biased region" description="Polar residues" evidence="1">
    <location>
        <begin position="503"/>
        <end position="512"/>
    </location>
</feature>
<evidence type="ECO:0000256" key="1">
    <source>
        <dbReference type="SAM" id="MobiDB-lite"/>
    </source>
</evidence>
<feature type="region of interest" description="Disordered" evidence="1">
    <location>
        <begin position="61"/>
        <end position="80"/>
    </location>
</feature>
<gene>
    <name evidence="3" type="ORF">J4Q44_G00092110</name>
</gene>
<feature type="compositionally biased region" description="Polar residues" evidence="1">
    <location>
        <begin position="359"/>
        <end position="369"/>
    </location>
</feature>
<evidence type="ECO:0000313" key="4">
    <source>
        <dbReference type="Proteomes" id="UP001356427"/>
    </source>
</evidence>
<organism evidence="3 4">
    <name type="scientific">Coregonus suidteri</name>
    <dbReference type="NCBI Taxonomy" id="861788"/>
    <lineage>
        <taxon>Eukaryota</taxon>
        <taxon>Metazoa</taxon>
        <taxon>Chordata</taxon>
        <taxon>Craniata</taxon>
        <taxon>Vertebrata</taxon>
        <taxon>Euteleostomi</taxon>
        <taxon>Actinopterygii</taxon>
        <taxon>Neopterygii</taxon>
        <taxon>Teleostei</taxon>
        <taxon>Protacanthopterygii</taxon>
        <taxon>Salmoniformes</taxon>
        <taxon>Salmonidae</taxon>
        <taxon>Coregoninae</taxon>
        <taxon>Coregonus</taxon>
    </lineage>
</organism>
<feature type="region of interest" description="Disordered" evidence="1">
    <location>
        <begin position="85"/>
        <end position="131"/>
    </location>
</feature>
<reference evidence="3 4" key="1">
    <citation type="submission" date="2021-04" db="EMBL/GenBank/DDBJ databases">
        <authorList>
            <person name="De Guttry C."/>
            <person name="Zahm M."/>
            <person name="Klopp C."/>
            <person name="Cabau C."/>
            <person name="Louis A."/>
            <person name="Berthelot C."/>
            <person name="Parey E."/>
            <person name="Roest Crollius H."/>
            <person name="Montfort J."/>
            <person name="Robinson-Rechavi M."/>
            <person name="Bucao C."/>
            <person name="Bouchez O."/>
            <person name="Gislard M."/>
            <person name="Lluch J."/>
            <person name="Milhes M."/>
            <person name="Lampietro C."/>
            <person name="Lopez Roques C."/>
            <person name="Donnadieu C."/>
            <person name="Braasch I."/>
            <person name="Desvignes T."/>
            <person name="Postlethwait J."/>
            <person name="Bobe J."/>
            <person name="Wedekind C."/>
            <person name="Guiguen Y."/>
        </authorList>
    </citation>
    <scope>NUCLEOTIDE SEQUENCE [LARGE SCALE GENOMIC DNA]</scope>
    <source>
        <strain evidence="3">Cs_M1</strain>
        <tissue evidence="3">Blood</tissue>
    </source>
</reference>
<proteinExistence type="predicted"/>
<dbReference type="Proteomes" id="UP001356427">
    <property type="component" value="Unassembled WGS sequence"/>
</dbReference>
<dbReference type="EMBL" id="JAGTTL010000007">
    <property type="protein sequence ID" value="KAK6320104.1"/>
    <property type="molecule type" value="Genomic_DNA"/>
</dbReference>
<feature type="compositionally biased region" description="Polar residues" evidence="1">
    <location>
        <begin position="319"/>
        <end position="338"/>
    </location>
</feature>
<feature type="region of interest" description="Disordered" evidence="1">
    <location>
        <begin position="236"/>
        <end position="378"/>
    </location>
</feature>
<dbReference type="AlphaFoldDB" id="A0AAN8QYW2"/>
<feature type="region of interest" description="Disordered" evidence="1">
    <location>
        <begin position="483"/>
        <end position="519"/>
    </location>
</feature>
<feature type="compositionally biased region" description="Polar residues" evidence="1">
    <location>
        <begin position="248"/>
        <end position="270"/>
    </location>
</feature>
<accession>A0AAN8QYW2</accession>
<feature type="chain" id="PRO_5042987353" evidence="2">
    <location>
        <begin position="23"/>
        <end position="544"/>
    </location>
</feature>
<keyword evidence="4" id="KW-1185">Reference proteome</keyword>
<comment type="caution">
    <text evidence="3">The sequence shown here is derived from an EMBL/GenBank/DDBJ whole genome shotgun (WGS) entry which is preliminary data.</text>
</comment>
<keyword evidence="2" id="KW-0732">Signal</keyword>
<feature type="region of interest" description="Disordered" evidence="1">
    <location>
        <begin position="150"/>
        <end position="197"/>
    </location>
</feature>
<feature type="signal peptide" evidence="2">
    <location>
        <begin position="1"/>
        <end position="22"/>
    </location>
</feature>
<protein>
    <submittedName>
        <fullName evidence="3">Uncharacterized protein</fullName>
    </submittedName>
</protein>
<name>A0AAN8QYW2_9TELE</name>
<feature type="compositionally biased region" description="Polar residues" evidence="1">
    <location>
        <begin position="98"/>
        <end position="114"/>
    </location>
</feature>
<feature type="compositionally biased region" description="Pro residues" evidence="1">
    <location>
        <begin position="277"/>
        <end position="288"/>
    </location>
</feature>
<evidence type="ECO:0000256" key="2">
    <source>
        <dbReference type="SAM" id="SignalP"/>
    </source>
</evidence>
<feature type="compositionally biased region" description="Low complexity" evidence="1">
    <location>
        <begin position="483"/>
        <end position="502"/>
    </location>
</feature>